<dbReference type="EMBL" id="BMKX01000007">
    <property type="protein sequence ID" value="GGJ66203.1"/>
    <property type="molecule type" value="Genomic_DNA"/>
</dbReference>
<organism evidence="4 5">
    <name type="scientific">Glutamicibacter ardleyensis</name>
    <dbReference type="NCBI Taxonomy" id="225894"/>
    <lineage>
        <taxon>Bacteria</taxon>
        <taxon>Bacillati</taxon>
        <taxon>Actinomycetota</taxon>
        <taxon>Actinomycetes</taxon>
        <taxon>Micrococcales</taxon>
        <taxon>Micrococcaceae</taxon>
        <taxon>Glutamicibacter</taxon>
    </lineage>
</organism>
<dbReference type="InterPro" id="IPR010099">
    <property type="entry name" value="SDR39U1"/>
</dbReference>
<dbReference type="PANTHER" id="PTHR11092">
    <property type="entry name" value="SUGAR NUCLEOTIDE EPIMERASE RELATED"/>
    <property type="match status" value="1"/>
</dbReference>
<dbReference type="Pfam" id="PF01370">
    <property type="entry name" value="Epimerase"/>
    <property type="match status" value="1"/>
</dbReference>
<evidence type="ECO:0000259" key="3">
    <source>
        <dbReference type="Pfam" id="PF08338"/>
    </source>
</evidence>
<dbReference type="InterPro" id="IPR001509">
    <property type="entry name" value="Epimerase_deHydtase"/>
</dbReference>
<evidence type="ECO:0000313" key="5">
    <source>
        <dbReference type="Proteomes" id="UP000606115"/>
    </source>
</evidence>
<comment type="caution">
    <text evidence="4">The sequence shown here is derived from an EMBL/GenBank/DDBJ whole genome shotgun (WGS) entry which is preliminary data.</text>
</comment>
<feature type="domain" description="DUF1731" evidence="3">
    <location>
        <begin position="397"/>
        <end position="443"/>
    </location>
</feature>
<dbReference type="RefSeq" id="WP_188686174.1">
    <property type="nucleotide sequence ID" value="NZ_BMKX01000007.1"/>
</dbReference>
<proteinExistence type="inferred from homology"/>
<protein>
    <submittedName>
        <fullName evidence="4">Nucleoside-diphosphate sugar epimerase</fullName>
    </submittedName>
</protein>
<comment type="similarity">
    <text evidence="1">Belongs to the NAD(P)-dependent epimerase/dehydratase family. SDR39U1 subfamily.</text>
</comment>
<accession>A0ABQ2DSU7</accession>
<dbReference type="NCBIfam" id="TIGR01777">
    <property type="entry name" value="yfcH"/>
    <property type="match status" value="1"/>
</dbReference>
<dbReference type="Gene3D" id="3.40.50.720">
    <property type="entry name" value="NAD(P)-binding Rossmann-like Domain"/>
    <property type="match status" value="1"/>
</dbReference>
<keyword evidence="5" id="KW-1185">Reference proteome</keyword>
<dbReference type="Gene3D" id="3.30.530.20">
    <property type="match status" value="1"/>
</dbReference>
<name>A0ABQ2DSU7_9MICC</name>
<dbReference type="Pfam" id="PF08338">
    <property type="entry name" value="DUF1731"/>
    <property type="match status" value="1"/>
</dbReference>
<dbReference type="InterPro" id="IPR013549">
    <property type="entry name" value="DUF1731"/>
</dbReference>
<reference evidence="5" key="1">
    <citation type="journal article" date="2019" name="Int. J. Syst. Evol. Microbiol.">
        <title>The Global Catalogue of Microorganisms (GCM) 10K type strain sequencing project: providing services to taxonomists for standard genome sequencing and annotation.</title>
        <authorList>
            <consortium name="The Broad Institute Genomics Platform"/>
            <consortium name="The Broad Institute Genome Sequencing Center for Infectious Disease"/>
            <person name="Wu L."/>
            <person name="Ma J."/>
        </authorList>
    </citation>
    <scope>NUCLEOTIDE SEQUENCE [LARGE SCALE GENOMIC DNA]</scope>
    <source>
        <strain evidence="5">CGMCC 1.3685</strain>
    </source>
</reference>
<sequence>MTHQRSSEIQAPPAEVFAWFSRPGAIRRLLPPWLPLKVVAEAESLRDGTAVLGLPGGLRWFAQHQPDGYIPERKFVDEVEPQGLRAIATRAVNWKHEHLFEPADGDATTVIDRINSNLPARQTARMLAYRHRQLGADFAAHQRAAAAGLKPLTIAVTGSSGMVGEALCAFLSTGGHRVIKLVRGTPKSANERRWDSMAPADDLLDGCDAVIHLAGASIFGRFSDKHRQAIESSRIEPTQALAELAARANVSTFVSASAVGIYGAQSGPAPVDEKSIPQPVGSDFLADVVQRWEQAAGAGVSSMRRVQIRTGIVLSPRGGMLAVLRPIFTAGLGGRLGTGTQCLSWIGLDDLVDIYHRALWDTQLDGPVNAVAPHPVNNIEFTKALAKAVRRPAIIPVPAAAPKLLLGTEGTQLLALADQRVVPQKLLDTGHEFRHEHIELELAHCLGGN</sequence>
<dbReference type="Proteomes" id="UP000606115">
    <property type="component" value="Unassembled WGS sequence"/>
</dbReference>
<evidence type="ECO:0000313" key="4">
    <source>
        <dbReference type="EMBL" id="GGJ66203.1"/>
    </source>
</evidence>
<gene>
    <name evidence="4" type="ORF">GCM10007173_26310</name>
</gene>
<feature type="domain" description="NAD-dependent epimerase/dehydratase" evidence="2">
    <location>
        <begin position="154"/>
        <end position="359"/>
    </location>
</feature>
<evidence type="ECO:0000256" key="1">
    <source>
        <dbReference type="ARBA" id="ARBA00009353"/>
    </source>
</evidence>
<dbReference type="SUPFAM" id="SSF55961">
    <property type="entry name" value="Bet v1-like"/>
    <property type="match status" value="1"/>
</dbReference>
<dbReference type="PANTHER" id="PTHR11092:SF0">
    <property type="entry name" value="EPIMERASE FAMILY PROTEIN SDR39U1"/>
    <property type="match status" value="1"/>
</dbReference>
<dbReference type="InterPro" id="IPR023393">
    <property type="entry name" value="START-like_dom_sf"/>
</dbReference>
<dbReference type="InterPro" id="IPR036291">
    <property type="entry name" value="NAD(P)-bd_dom_sf"/>
</dbReference>
<dbReference type="GeneID" id="303304976"/>
<dbReference type="SUPFAM" id="SSF51735">
    <property type="entry name" value="NAD(P)-binding Rossmann-fold domains"/>
    <property type="match status" value="1"/>
</dbReference>
<evidence type="ECO:0000259" key="2">
    <source>
        <dbReference type="Pfam" id="PF01370"/>
    </source>
</evidence>